<accession>A0ABD2PQB3</accession>
<evidence type="ECO:0000313" key="2">
    <source>
        <dbReference type="Proteomes" id="UP001626550"/>
    </source>
</evidence>
<protein>
    <submittedName>
        <fullName evidence="1">Uncharacterized protein</fullName>
    </submittedName>
</protein>
<dbReference type="AlphaFoldDB" id="A0ABD2PQB3"/>
<proteinExistence type="predicted"/>
<gene>
    <name evidence="1" type="ORF">Ciccas_012392</name>
</gene>
<dbReference type="EMBL" id="JBJKFK010004347">
    <property type="protein sequence ID" value="KAL3309067.1"/>
    <property type="molecule type" value="Genomic_DNA"/>
</dbReference>
<dbReference type="Proteomes" id="UP001626550">
    <property type="component" value="Unassembled WGS sequence"/>
</dbReference>
<keyword evidence="2" id="KW-1185">Reference proteome</keyword>
<sequence>MILRFRRVTSDLMTRDPVQDQLQPPLYRVGAIGSSWRHVKQCFDGSGRFLTFVDGTVKIDDCRRYPPTGLAHISTDMEKIHGAFKRVHEMSKVQLRTLGRLMKDGPNRKKAQLIEAMFNPRMARSLSSERSPSTVYVKA</sequence>
<evidence type="ECO:0000313" key="1">
    <source>
        <dbReference type="EMBL" id="KAL3309067.1"/>
    </source>
</evidence>
<name>A0ABD2PQB3_9PLAT</name>
<reference evidence="1 2" key="1">
    <citation type="submission" date="2024-11" db="EMBL/GenBank/DDBJ databases">
        <title>Adaptive evolution of stress response genes in parasites aligns with host niche diversity.</title>
        <authorList>
            <person name="Hahn C."/>
            <person name="Resl P."/>
        </authorList>
    </citation>
    <scope>NUCLEOTIDE SEQUENCE [LARGE SCALE GENOMIC DNA]</scope>
    <source>
        <strain evidence="1">EGGRZ-B1_66</strain>
        <tissue evidence="1">Body</tissue>
    </source>
</reference>
<comment type="caution">
    <text evidence="1">The sequence shown here is derived from an EMBL/GenBank/DDBJ whole genome shotgun (WGS) entry which is preliminary data.</text>
</comment>
<organism evidence="1 2">
    <name type="scientific">Cichlidogyrus casuarinus</name>
    <dbReference type="NCBI Taxonomy" id="1844966"/>
    <lineage>
        <taxon>Eukaryota</taxon>
        <taxon>Metazoa</taxon>
        <taxon>Spiralia</taxon>
        <taxon>Lophotrochozoa</taxon>
        <taxon>Platyhelminthes</taxon>
        <taxon>Monogenea</taxon>
        <taxon>Monopisthocotylea</taxon>
        <taxon>Dactylogyridea</taxon>
        <taxon>Ancyrocephalidae</taxon>
        <taxon>Cichlidogyrus</taxon>
    </lineage>
</organism>